<dbReference type="EnsemblMetazoa" id="Aqu2.1.00431_001">
    <property type="protein sequence ID" value="Aqu2.1.00431_001"/>
    <property type="gene ID" value="Aqu2.1.00431"/>
</dbReference>
<sequence>MVFLSTITFSSILSSVNKEFVSVIEASAKVTGAVNEAEWVLLYQGIARGLGNLDTNITACVKDGNNTIDAFKESFKAFEDRQIIK</sequence>
<dbReference type="InParanoid" id="A0A1X7SEF0"/>
<dbReference type="eggNOG" id="ENOG502QR58">
    <property type="taxonomic scope" value="Eukaryota"/>
</dbReference>
<proteinExistence type="predicted"/>
<dbReference type="PANTHER" id="PTHR35362">
    <property type="entry name" value="ANK_REP_REGION DOMAIN-CONTAINING PROTEIN"/>
    <property type="match status" value="1"/>
</dbReference>
<organism evidence="1">
    <name type="scientific">Amphimedon queenslandica</name>
    <name type="common">Sponge</name>
    <dbReference type="NCBI Taxonomy" id="400682"/>
    <lineage>
        <taxon>Eukaryota</taxon>
        <taxon>Metazoa</taxon>
        <taxon>Porifera</taxon>
        <taxon>Demospongiae</taxon>
        <taxon>Heteroscleromorpha</taxon>
        <taxon>Haplosclerida</taxon>
        <taxon>Niphatidae</taxon>
        <taxon>Amphimedon</taxon>
    </lineage>
</organism>
<dbReference type="PANTHER" id="PTHR35362:SF1">
    <property type="entry name" value="SKICH DOMAIN-CONTAINING PROTEIN"/>
    <property type="match status" value="1"/>
</dbReference>
<protein>
    <submittedName>
        <fullName evidence="1">Uncharacterized protein</fullName>
    </submittedName>
</protein>
<reference evidence="1" key="1">
    <citation type="submission" date="2017-05" db="UniProtKB">
        <authorList>
            <consortium name="EnsemblMetazoa"/>
        </authorList>
    </citation>
    <scope>IDENTIFICATION</scope>
</reference>
<dbReference type="AlphaFoldDB" id="A0A1X7SEF0"/>
<accession>A0A1X7SEF0</accession>
<evidence type="ECO:0000313" key="1">
    <source>
        <dbReference type="EnsemblMetazoa" id="Aqu2.1.00431_001"/>
    </source>
</evidence>
<name>A0A1X7SEF0_AMPQE</name>